<dbReference type="AlphaFoldDB" id="A0A841T7B0"/>
<accession>A0A841T7B0</accession>
<dbReference type="PANTHER" id="PTHR33204:SF38">
    <property type="entry name" value="HTH-TYPE TRANSCRIPTIONAL ACTIVATOR HXLR"/>
    <property type="match status" value="1"/>
</dbReference>
<dbReference type="SUPFAM" id="SSF46785">
    <property type="entry name" value="Winged helix' DNA-binding domain"/>
    <property type="match status" value="1"/>
</dbReference>
<evidence type="ECO:0000256" key="3">
    <source>
        <dbReference type="ARBA" id="ARBA00023163"/>
    </source>
</evidence>
<keyword evidence="3" id="KW-0804">Transcription</keyword>
<proteinExistence type="predicted"/>
<dbReference type="Pfam" id="PF01638">
    <property type="entry name" value="HxlR"/>
    <property type="match status" value="1"/>
</dbReference>
<dbReference type="GO" id="GO:0003677">
    <property type="term" value="F:DNA binding"/>
    <property type="evidence" value="ECO:0007669"/>
    <property type="project" value="UniProtKB-KW"/>
</dbReference>
<evidence type="ECO:0000256" key="2">
    <source>
        <dbReference type="ARBA" id="ARBA00023125"/>
    </source>
</evidence>
<dbReference type="PANTHER" id="PTHR33204">
    <property type="entry name" value="TRANSCRIPTIONAL REGULATOR, MARR FAMILY"/>
    <property type="match status" value="1"/>
</dbReference>
<keyword evidence="2" id="KW-0238">DNA-binding</keyword>
<comment type="caution">
    <text evidence="5">The sequence shown here is derived from an EMBL/GenBank/DDBJ whole genome shotgun (WGS) entry which is preliminary data.</text>
</comment>
<evidence type="ECO:0000313" key="6">
    <source>
        <dbReference type="Proteomes" id="UP000535838"/>
    </source>
</evidence>
<evidence type="ECO:0000313" key="5">
    <source>
        <dbReference type="EMBL" id="MBB6637737.1"/>
    </source>
</evidence>
<evidence type="ECO:0000256" key="1">
    <source>
        <dbReference type="ARBA" id="ARBA00023015"/>
    </source>
</evidence>
<keyword evidence="6" id="KW-1185">Reference proteome</keyword>
<dbReference type="InterPro" id="IPR036390">
    <property type="entry name" value="WH_DNA-bd_sf"/>
</dbReference>
<dbReference type="RefSeq" id="WP_185122941.1">
    <property type="nucleotide sequence ID" value="NZ_JACJVQ010000024.1"/>
</dbReference>
<protein>
    <submittedName>
        <fullName evidence="5">Winged helix-turn-helix transcriptional regulator</fullName>
    </submittedName>
</protein>
<organism evidence="5 6">
    <name type="scientific">Cohnella thailandensis</name>
    <dbReference type="NCBI Taxonomy" id="557557"/>
    <lineage>
        <taxon>Bacteria</taxon>
        <taxon>Bacillati</taxon>
        <taxon>Bacillota</taxon>
        <taxon>Bacilli</taxon>
        <taxon>Bacillales</taxon>
        <taxon>Paenibacillaceae</taxon>
        <taxon>Cohnella</taxon>
    </lineage>
</organism>
<dbReference type="EMBL" id="JACJVQ010000024">
    <property type="protein sequence ID" value="MBB6637737.1"/>
    <property type="molecule type" value="Genomic_DNA"/>
</dbReference>
<dbReference type="InterPro" id="IPR002577">
    <property type="entry name" value="HTH_HxlR"/>
</dbReference>
<reference evidence="5 6" key="1">
    <citation type="submission" date="2020-08" db="EMBL/GenBank/DDBJ databases">
        <title>Cohnella phylogeny.</title>
        <authorList>
            <person name="Dunlap C."/>
        </authorList>
    </citation>
    <scope>NUCLEOTIDE SEQUENCE [LARGE SCALE GENOMIC DNA]</scope>
    <source>
        <strain evidence="5 6">DSM 25241</strain>
    </source>
</reference>
<dbReference type="Proteomes" id="UP000535838">
    <property type="component" value="Unassembled WGS sequence"/>
</dbReference>
<feature type="domain" description="HTH hxlR-type" evidence="4">
    <location>
        <begin position="11"/>
        <end position="111"/>
    </location>
</feature>
<dbReference type="PROSITE" id="PS51118">
    <property type="entry name" value="HTH_HXLR"/>
    <property type="match status" value="1"/>
</dbReference>
<gene>
    <name evidence="5" type="ORF">H7B67_26735</name>
</gene>
<dbReference type="InterPro" id="IPR036388">
    <property type="entry name" value="WH-like_DNA-bd_sf"/>
</dbReference>
<keyword evidence="1" id="KW-0805">Transcription regulation</keyword>
<dbReference type="Gene3D" id="1.10.10.10">
    <property type="entry name" value="Winged helix-like DNA-binding domain superfamily/Winged helix DNA-binding domain"/>
    <property type="match status" value="1"/>
</dbReference>
<evidence type="ECO:0000259" key="4">
    <source>
        <dbReference type="PROSITE" id="PS51118"/>
    </source>
</evidence>
<sequence length="126" mass="14176">MERDNGKTVRTQGILSTLQVIGGKWKPLILFILLNEGTKRFGELRRKLPKVTQGMLANQLRELEQDGLIIRTVYPEVPPKVEYSLSEHGSTLSSILTDMCGWGFGHMAFMEEENGKTDSKKVKARG</sequence>
<name>A0A841T7B0_9BACL</name>